<protein>
    <submittedName>
        <fullName evidence="1">Uncharacterized protein</fullName>
    </submittedName>
</protein>
<sequence length="73" mass="8428">MLSKSYTLFLLPESCMHQLTRCMHCFTKVTVILVSSERSACRQSPSRQAWMCTWHQLHVSLVMQNTIGHDSSQ</sequence>
<keyword evidence="2" id="KW-1185">Reference proteome</keyword>
<accession>A0A5B7D4L3</accession>
<dbReference type="EMBL" id="VSRR010000496">
    <property type="protein sequence ID" value="MPC16321.1"/>
    <property type="molecule type" value="Genomic_DNA"/>
</dbReference>
<dbReference type="Proteomes" id="UP000324222">
    <property type="component" value="Unassembled WGS sequence"/>
</dbReference>
<name>A0A5B7D4L3_PORTR</name>
<gene>
    <name evidence="1" type="ORF">E2C01_009143</name>
</gene>
<dbReference type="AlphaFoldDB" id="A0A5B7D4L3"/>
<proteinExistence type="predicted"/>
<organism evidence="1 2">
    <name type="scientific">Portunus trituberculatus</name>
    <name type="common">Swimming crab</name>
    <name type="synonym">Neptunus trituberculatus</name>
    <dbReference type="NCBI Taxonomy" id="210409"/>
    <lineage>
        <taxon>Eukaryota</taxon>
        <taxon>Metazoa</taxon>
        <taxon>Ecdysozoa</taxon>
        <taxon>Arthropoda</taxon>
        <taxon>Crustacea</taxon>
        <taxon>Multicrustacea</taxon>
        <taxon>Malacostraca</taxon>
        <taxon>Eumalacostraca</taxon>
        <taxon>Eucarida</taxon>
        <taxon>Decapoda</taxon>
        <taxon>Pleocyemata</taxon>
        <taxon>Brachyura</taxon>
        <taxon>Eubrachyura</taxon>
        <taxon>Portunoidea</taxon>
        <taxon>Portunidae</taxon>
        <taxon>Portuninae</taxon>
        <taxon>Portunus</taxon>
    </lineage>
</organism>
<reference evidence="1 2" key="1">
    <citation type="submission" date="2019-05" db="EMBL/GenBank/DDBJ databases">
        <title>Another draft genome of Portunus trituberculatus and its Hox gene families provides insights of decapod evolution.</title>
        <authorList>
            <person name="Jeong J.-H."/>
            <person name="Song I."/>
            <person name="Kim S."/>
            <person name="Choi T."/>
            <person name="Kim D."/>
            <person name="Ryu S."/>
            <person name="Kim W."/>
        </authorList>
    </citation>
    <scope>NUCLEOTIDE SEQUENCE [LARGE SCALE GENOMIC DNA]</scope>
    <source>
        <tissue evidence="1">Muscle</tissue>
    </source>
</reference>
<evidence type="ECO:0000313" key="1">
    <source>
        <dbReference type="EMBL" id="MPC16321.1"/>
    </source>
</evidence>
<evidence type="ECO:0000313" key="2">
    <source>
        <dbReference type="Proteomes" id="UP000324222"/>
    </source>
</evidence>
<comment type="caution">
    <text evidence="1">The sequence shown here is derived from an EMBL/GenBank/DDBJ whole genome shotgun (WGS) entry which is preliminary data.</text>
</comment>